<proteinExistence type="predicted"/>
<name>A0AC60NZB7_IXOPE</name>
<evidence type="ECO:0000313" key="1">
    <source>
        <dbReference type="EMBL" id="KAG0412500.1"/>
    </source>
</evidence>
<dbReference type="EMBL" id="JABSTQ010011341">
    <property type="protein sequence ID" value="KAG0412500.1"/>
    <property type="molecule type" value="Genomic_DNA"/>
</dbReference>
<organism evidence="1 2">
    <name type="scientific">Ixodes persulcatus</name>
    <name type="common">Taiga tick</name>
    <dbReference type="NCBI Taxonomy" id="34615"/>
    <lineage>
        <taxon>Eukaryota</taxon>
        <taxon>Metazoa</taxon>
        <taxon>Ecdysozoa</taxon>
        <taxon>Arthropoda</taxon>
        <taxon>Chelicerata</taxon>
        <taxon>Arachnida</taxon>
        <taxon>Acari</taxon>
        <taxon>Parasitiformes</taxon>
        <taxon>Ixodida</taxon>
        <taxon>Ixodoidea</taxon>
        <taxon>Ixodidae</taxon>
        <taxon>Ixodinae</taxon>
        <taxon>Ixodes</taxon>
    </lineage>
</organism>
<dbReference type="Proteomes" id="UP000805193">
    <property type="component" value="Unassembled WGS sequence"/>
</dbReference>
<comment type="caution">
    <text evidence="1">The sequence shown here is derived from an EMBL/GenBank/DDBJ whole genome shotgun (WGS) entry which is preliminary data.</text>
</comment>
<accession>A0AC60NZB7</accession>
<keyword evidence="2" id="KW-1185">Reference proteome</keyword>
<evidence type="ECO:0000313" key="2">
    <source>
        <dbReference type="Proteomes" id="UP000805193"/>
    </source>
</evidence>
<gene>
    <name evidence="1" type="ORF">HPB47_010355</name>
</gene>
<reference evidence="1 2" key="1">
    <citation type="journal article" date="2020" name="Cell">
        <title>Large-Scale Comparative Analyses of Tick Genomes Elucidate Their Genetic Diversity and Vector Capacities.</title>
        <authorList>
            <consortium name="Tick Genome and Microbiome Consortium (TIGMIC)"/>
            <person name="Jia N."/>
            <person name="Wang J."/>
            <person name="Shi W."/>
            <person name="Du L."/>
            <person name="Sun Y."/>
            <person name="Zhan W."/>
            <person name="Jiang J.F."/>
            <person name="Wang Q."/>
            <person name="Zhang B."/>
            <person name="Ji P."/>
            <person name="Bell-Sakyi L."/>
            <person name="Cui X.M."/>
            <person name="Yuan T.T."/>
            <person name="Jiang B.G."/>
            <person name="Yang W.F."/>
            <person name="Lam T.T."/>
            <person name="Chang Q.C."/>
            <person name="Ding S.J."/>
            <person name="Wang X.J."/>
            <person name="Zhu J.G."/>
            <person name="Ruan X.D."/>
            <person name="Zhao L."/>
            <person name="Wei J.T."/>
            <person name="Ye R.Z."/>
            <person name="Que T.C."/>
            <person name="Du C.H."/>
            <person name="Zhou Y.H."/>
            <person name="Cheng J.X."/>
            <person name="Dai P.F."/>
            <person name="Guo W.B."/>
            <person name="Han X.H."/>
            <person name="Huang E.J."/>
            <person name="Li L.F."/>
            <person name="Wei W."/>
            <person name="Gao Y.C."/>
            <person name="Liu J.Z."/>
            <person name="Shao H.Z."/>
            <person name="Wang X."/>
            <person name="Wang C.C."/>
            <person name="Yang T.C."/>
            <person name="Huo Q.B."/>
            <person name="Li W."/>
            <person name="Chen H.Y."/>
            <person name="Chen S.E."/>
            <person name="Zhou L.G."/>
            <person name="Ni X.B."/>
            <person name="Tian J.H."/>
            <person name="Sheng Y."/>
            <person name="Liu T."/>
            <person name="Pan Y.S."/>
            <person name="Xia L.Y."/>
            <person name="Li J."/>
            <person name="Zhao F."/>
            <person name="Cao W.C."/>
        </authorList>
    </citation>
    <scope>NUCLEOTIDE SEQUENCE [LARGE SCALE GENOMIC DNA]</scope>
    <source>
        <strain evidence="1">Iper-2018</strain>
    </source>
</reference>
<sequence length="199" mass="22099">MNGAHEYRPTQESCSRAPHLFRLYLDITLVVRLELVQCFHVVLTVSNKGRTCSREQPVFCTSPTPVPGTSRRTAKEGQPLGPDNWMAAMEIGSRSSDAMERAANRFSLSSLSSPRLLRVDALGGLTFRGRLVAEERGDATAKEKVLLPILACHFKEDTRTLFHIFGICQIKPEKGSRSTGAKKRTAVHPKILKLLKSLK</sequence>
<protein>
    <submittedName>
        <fullName evidence="1">Uncharacterized protein</fullName>
    </submittedName>
</protein>